<name>A0A8S1HP63_9PELO</name>
<accession>A0A8S1HP63</accession>
<evidence type="ECO:0000313" key="3">
    <source>
        <dbReference type="Proteomes" id="UP000835052"/>
    </source>
</evidence>
<dbReference type="EMBL" id="CAJGYM010000069">
    <property type="protein sequence ID" value="CAD6196222.1"/>
    <property type="molecule type" value="Genomic_DNA"/>
</dbReference>
<reference evidence="2" key="1">
    <citation type="submission" date="2020-10" db="EMBL/GenBank/DDBJ databases">
        <authorList>
            <person name="Kikuchi T."/>
        </authorList>
    </citation>
    <scope>NUCLEOTIDE SEQUENCE</scope>
    <source>
        <strain evidence="2">NKZ352</strain>
    </source>
</reference>
<evidence type="ECO:0000256" key="1">
    <source>
        <dbReference type="SAM" id="MobiDB-lite"/>
    </source>
</evidence>
<comment type="caution">
    <text evidence="2">The sequence shown here is derived from an EMBL/GenBank/DDBJ whole genome shotgun (WGS) entry which is preliminary data.</text>
</comment>
<dbReference type="Proteomes" id="UP000835052">
    <property type="component" value="Unassembled WGS sequence"/>
</dbReference>
<proteinExistence type="predicted"/>
<sequence>MIASKIRGVIWNELVMSSFTIDTDAMSRLLGALTITCRKKRCFFVWKISSYQCASLPAEENVLRGRRGRSHRKTRSHRTSIPLNALRI</sequence>
<feature type="region of interest" description="Disordered" evidence="1">
    <location>
        <begin position="64"/>
        <end position="88"/>
    </location>
</feature>
<keyword evidence="3" id="KW-1185">Reference proteome</keyword>
<protein>
    <submittedName>
        <fullName evidence="2">Uncharacterized protein</fullName>
    </submittedName>
</protein>
<evidence type="ECO:0000313" key="2">
    <source>
        <dbReference type="EMBL" id="CAD6196222.1"/>
    </source>
</evidence>
<dbReference type="AlphaFoldDB" id="A0A8S1HP63"/>
<gene>
    <name evidence="2" type="ORF">CAUJ_LOCUS12137</name>
</gene>
<feature type="compositionally biased region" description="Basic residues" evidence="1">
    <location>
        <begin position="64"/>
        <end position="78"/>
    </location>
</feature>
<organism evidence="2 3">
    <name type="scientific">Caenorhabditis auriculariae</name>
    <dbReference type="NCBI Taxonomy" id="2777116"/>
    <lineage>
        <taxon>Eukaryota</taxon>
        <taxon>Metazoa</taxon>
        <taxon>Ecdysozoa</taxon>
        <taxon>Nematoda</taxon>
        <taxon>Chromadorea</taxon>
        <taxon>Rhabditida</taxon>
        <taxon>Rhabditina</taxon>
        <taxon>Rhabditomorpha</taxon>
        <taxon>Rhabditoidea</taxon>
        <taxon>Rhabditidae</taxon>
        <taxon>Peloderinae</taxon>
        <taxon>Caenorhabditis</taxon>
    </lineage>
</organism>